<feature type="domain" description="Nucleotidyl transferase" evidence="5">
    <location>
        <begin position="1"/>
        <end position="282"/>
    </location>
</feature>
<name>A0A644Y0J2_9ZZZZ</name>
<dbReference type="GO" id="GO:0004475">
    <property type="term" value="F:mannose-1-phosphate guanylyltransferase (GTP) activity"/>
    <property type="evidence" value="ECO:0007669"/>
    <property type="project" value="UniProtKB-EC"/>
</dbReference>
<dbReference type="Pfam" id="PF00483">
    <property type="entry name" value="NTP_transferase"/>
    <property type="match status" value="1"/>
</dbReference>
<keyword evidence="1 6" id="KW-0808">Transferase</keyword>
<dbReference type="PANTHER" id="PTHR46390">
    <property type="entry name" value="MANNOSE-1-PHOSPHATE GUANYLYLTRANSFERASE"/>
    <property type="match status" value="1"/>
</dbReference>
<keyword evidence="4" id="KW-0342">GTP-binding</keyword>
<dbReference type="CDD" id="cd02509">
    <property type="entry name" value="GDP-M1P_Guanylyltransferase"/>
    <property type="match status" value="1"/>
</dbReference>
<dbReference type="FunFam" id="3.90.550.10:FF:000046">
    <property type="entry name" value="Mannose-1-phosphate guanylyltransferase (GDP)"/>
    <property type="match status" value="1"/>
</dbReference>
<dbReference type="InterPro" id="IPR049577">
    <property type="entry name" value="GMPP_N"/>
</dbReference>
<evidence type="ECO:0000256" key="3">
    <source>
        <dbReference type="ARBA" id="ARBA00022741"/>
    </source>
</evidence>
<dbReference type="SUPFAM" id="SSF159283">
    <property type="entry name" value="Guanosine diphospho-D-mannose pyrophosphorylase/mannose-6-phosphate isomerase linker domain"/>
    <property type="match status" value="1"/>
</dbReference>
<keyword evidence="2 6" id="KW-0548">Nucleotidyltransferase</keyword>
<evidence type="ECO:0000256" key="2">
    <source>
        <dbReference type="ARBA" id="ARBA00022695"/>
    </source>
</evidence>
<protein>
    <submittedName>
        <fullName evidence="6">Mannose-1-phosphate guanylyltransferase RfbM</fullName>
        <ecNumber evidence="6">2.7.7.13</ecNumber>
    </submittedName>
</protein>
<dbReference type="GO" id="GO:0005525">
    <property type="term" value="F:GTP binding"/>
    <property type="evidence" value="ECO:0007669"/>
    <property type="project" value="UniProtKB-KW"/>
</dbReference>
<dbReference type="InterPro" id="IPR029044">
    <property type="entry name" value="Nucleotide-diphossugar_trans"/>
</dbReference>
<dbReference type="InterPro" id="IPR051161">
    <property type="entry name" value="Mannose-6P_isomerase_type2"/>
</dbReference>
<dbReference type="SUPFAM" id="SSF53448">
    <property type="entry name" value="Nucleotide-diphospho-sugar transferases"/>
    <property type="match status" value="1"/>
</dbReference>
<evidence type="ECO:0000259" key="5">
    <source>
        <dbReference type="Pfam" id="PF00483"/>
    </source>
</evidence>
<dbReference type="InterPro" id="IPR005835">
    <property type="entry name" value="NTP_transferase_dom"/>
</dbReference>
<sequence>MAGGIGSRFWPVSRNAKPKQFLDILGVGKSFLQQTYERFSRIMPKENILIVTSVQYKELVLQQIPDISQDNILLEPFRRNTAPCVAYATYKLLQKNENASVVVAPSDHLIMNEELFLDTISAALDYAETHNQLMTLGIKPNRPETAYGYIQVARNQPVNLNGHVAYEVKTFTEKPNYELAKVFIDSGEFLWNSGIFIWNLQIFKSELEKQQPDIASLFEKGDKYFYTEREIPFITKVYEECKSISIDYGIMEKTDKAIVYPASFGWSDLGTWESLFNQVEKETNGNLIQSEETFLSDVKDSIIISEEKDKLVVVKNIHNYMIINTDDVLMICPREETAFKNIITDLPLKNLNKYQ</sequence>
<dbReference type="PANTHER" id="PTHR46390:SF1">
    <property type="entry name" value="MANNOSE-1-PHOSPHATE GUANYLYLTRANSFERASE"/>
    <property type="match status" value="1"/>
</dbReference>
<dbReference type="AlphaFoldDB" id="A0A644Y0J2"/>
<keyword evidence="3" id="KW-0547">Nucleotide-binding</keyword>
<dbReference type="EMBL" id="VSSQ01003721">
    <property type="protein sequence ID" value="MPM22035.1"/>
    <property type="molecule type" value="Genomic_DNA"/>
</dbReference>
<dbReference type="Gene3D" id="3.90.550.10">
    <property type="entry name" value="Spore Coat Polysaccharide Biosynthesis Protein SpsA, Chain A"/>
    <property type="match status" value="1"/>
</dbReference>
<organism evidence="6">
    <name type="scientific">bioreactor metagenome</name>
    <dbReference type="NCBI Taxonomy" id="1076179"/>
    <lineage>
        <taxon>unclassified sequences</taxon>
        <taxon>metagenomes</taxon>
        <taxon>ecological metagenomes</taxon>
    </lineage>
</organism>
<evidence type="ECO:0000256" key="1">
    <source>
        <dbReference type="ARBA" id="ARBA00022679"/>
    </source>
</evidence>
<proteinExistence type="predicted"/>
<reference evidence="6" key="1">
    <citation type="submission" date="2019-08" db="EMBL/GenBank/DDBJ databases">
        <authorList>
            <person name="Kucharzyk K."/>
            <person name="Murdoch R.W."/>
            <person name="Higgins S."/>
            <person name="Loffler F."/>
        </authorList>
    </citation>
    <scope>NUCLEOTIDE SEQUENCE</scope>
</reference>
<evidence type="ECO:0000256" key="4">
    <source>
        <dbReference type="ARBA" id="ARBA00023134"/>
    </source>
</evidence>
<gene>
    <name evidence="6" type="primary">rfbM_8</name>
    <name evidence="6" type="ORF">SDC9_68485</name>
</gene>
<comment type="caution">
    <text evidence="6">The sequence shown here is derived from an EMBL/GenBank/DDBJ whole genome shotgun (WGS) entry which is preliminary data.</text>
</comment>
<evidence type="ECO:0000313" key="6">
    <source>
        <dbReference type="EMBL" id="MPM22035.1"/>
    </source>
</evidence>
<dbReference type="EC" id="2.7.7.13" evidence="6"/>
<dbReference type="GO" id="GO:0009298">
    <property type="term" value="P:GDP-mannose biosynthetic process"/>
    <property type="evidence" value="ECO:0007669"/>
    <property type="project" value="TreeGrafter"/>
</dbReference>
<accession>A0A644Y0J2</accession>